<dbReference type="InterPro" id="IPR023370">
    <property type="entry name" value="TrmO-like_N"/>
</dbReference>
<accession>A0A0G3EHG2</accession>
<name>A0A0G3EHG2_9BACT</name>
<protein>
    <submittedName>
        <fullName evidence="5">Putative tRNA (Adenine(37)-N6)-methyltransferase</fullName>
        <ecNumber evidence="5">2.1.1.-</ecNumber>
    </submittedName>
</protein>
<dbReference type="InterPro" id="IPR036413">
    <property type="entry name" value="YaeB-like_sf"/>
</dbReference>
<feature type="domain" description="TsaA-like" evidence="4">
    <location>
        <begin position="8"/>
        <end position="139"/>
    </location>
</feature>
<dbReference type="InterPro" id="IPR023368">
    <property type="entry name" value="UPF0066_cons_site"/>
</dbReference>
<dbReference type="InterPro" id="IPR036414">
    <property type="entry name" value="YaeB_N_sf"/>
</dbReference>
<dbReference type="EMBL" id="CP010904">
    <property type="protein sequence ID" value="AKJ64827.1"/>
    <property type="molecule type" value="Genomic_DNA"/>
</dbReference>
<evidence type="ECO:0000256" key="3">
    <source>
        <dbReference type="SAM" id="MobiDB-lite"/>
    </source>
</evidence>
<evidence type="ECO:0000256" key="2">
    <source>
        <dbReference type="ARBA" id="ARBA00033753"/>
    </source>
</evidence>
<dbReference type="SUPFAM" id="SSF118196">
    <property type="entry name" value="YaeB-like"/>
    <property type="match status" value="1"/>
</dbReference>
<evidence type="ECO:0000256" key="1">
    <source>
        <dbReference type="ARBA" id="ARBA00022691"/>
    </source>
</evidence>
<dbReference type="KEGG" id="vbl:L21SP4_01584"/>
<evidence type="ECO:0000313" key="6">
    <source>
        <dbReference type="Proteomes" id="UP000035268"/>
    </source>
</evidence>
<dbReference type="PANTHER" id="PTHR12818">
    <property type="entry name" value="TRNA (ADENINE(37)-N6)-METHYLTRANSFERASE"/>
    <property type="match status" value="1"/>
</dbReference>
<dbReference type="InterPro" id="IPR040372">
    <property type="entry name" value="YaeB-like"/>
</dbReference>
<sequence length="170" mass="19584">MSTGRYTIEPIGHIHSPHRKPKETPIQPVFARGIRGTVTVEERYADGLLDLEGFSHIYLVYRFDRADKVKLRVRPYLQDQERGVFATRAPFRPNHIGFSVVRLLSVEGTTLHVEDVDILDGTPLLDIKPFIARYDLRENVRSGWQDEVADDTARERGIRDYAPEQGRDQE</sequence>
<dbReference type="Pfam" id="PF01980">
    <property type="entry name" value="TrmO_N"/>
    <property type="match status" value="1"/>
</dbReference>
<dbReference type="STRING" id="1307763.L21SP4_01584"/>
<reference evidence="6" key="1">
    <citation type="submission" date="2015-02" db="EMBL/GenBank/DDBJ databases">
        <title>Description and complete genome sequence of the first cultured representative of the subdivision 5 of the Verrucomicrobia phylum.</title>
        <authorList>
            <person name="Spring S."/>
            <person name="Bunk B."/>
            <person name="Sproer C."/>
            <person name="Klenk H.-P."/>
        </authorList>
    </citation>
    <scope>NUCLEOTIDE SEQUENCE [LARGE SCALE GENOMIC DNA]</scope>
    <source>
        <strain evidence="6">L21-Fru-AB</strain>
    </source>
</reference>
<gene>
    <name evidence="5" type="primary">tsaA_2</name>
    <name evidence="5" type="ORF">L21SP4_01584</name>
</gene>
<dbReference type="PANTHER" id="PTHR12818:SF0">
    <property type="entry name" value="TRNA (ADENINE(37)-N6)-METHYLTRANSFERASE"/>
    <property type="match status" value="1"/>
</dbReference>
<dbReference type="PROSITE" id="PS51668">
    <property type="entry name" value="TSAA_2"/>
    <property type="match status" value="1"/>
</dbReference>
<dbReference type="Gene3D" id="2.40.30.70">
    <property type="entry name" value="YaeB-like"/>
    <property type="match status" value="1"/>
</dbReference>
<reference evidence="5 6" key="2">
    <citation type="journal article" date="2016" name="ISME J.">
        <title>Characterization of the first cultured representative of Verrucomicrobia subdivision 5 indicates the proposal of a novel phylum.</title>
        <authorList>
            <person name="Spring S."/>
            <person name="Bunk B."/>
            <person name="Sproer C."/>
            <person name="Schumann P."/>
            <person name="Rohde M."/>
            <person name="Tindall B.J."/>
            <person name="Klenk H.P."/>
        </authorList>
    </citation>
    <scope>NUCLEOTIDE SEQUENCE [LARGE SCALE GENOMIC DNA]</scope>
    <source>
        <strain evidence="5 6">L21-Fru-AB</strain>
    </source>
</reference>
<dbReference type="NCBIfam" id="TIGR00104">
    <property type="entry name" value="tRNA_TsaA"/>
    <property type="match status" value="1"/>
</dbReference>
<keyword evidence="5" id="KW-0808">Transferase</keyword>
<comment type="similarity">
    <text evidence="2">Belongs to the tRNA methyltransferase O family.</text>
</comment>
<dbReference type="PROSITE" id="PS01318">
    <property type="entry name" value="TSAA_1"/>
    <property type="match status" value="1"/>
</dbReference>
<evidence type="ECO:0000313" key="5">
    <source>
        <dbReference type="EMBL" id="AKJ64827.1"/>
    </source>
</evidence>
<dbReference type="Proteomes" id="UP000035268">
    <property type="component" value="Chromosome"/>
</dbReference>
<dbReference type="RefSeq" id="WP_052882118.1">
    <property type="nucleotide sequence ID" value="NZ_CP010904.1"/>
</dbReference>
<dbReference type="GO" id="GO:0008168">
    <property type="term" value="F:methyltransferase activity"/>
    <property type="evidence" value="ECO:0007669"/>
    <property type="project" value="UniProtKB-KW"/>
</dbReference>
<proteinExistence type="inferred from homology"/>
<evidence type="ECO:0000259" key="4">
    <source>
        <dbReference type="PROSITE" id="PS51668"/>
    </source>
</evidence>
<feature type="region of interest" description="Disordered" evidence="3">
    <location>
        <begin position="1"/>
        <end position="23"/>
    </location>
</feature>
<dbReference type="EC" id="2.1.1.-" evidence="5"/>
<dbReference type="GO" id="GO:0032259">
    <property type="term" value="P:methylation"/>
    <property type="evidence" value="ECO:0007669"/>
    <property type="project" value="UniProtKB-KW"/>
</dbReference>
<dbReference type="AlphaFoldDB" id="A0A0G3EHG2"/>
<dbReference type="OrthoDB" id="9804309at2"/>
<keyword evidence="6" id="KW-1185">Reference proteome</keyword>
<dbReference type="PATRIC" id="fig|1609981.3.peg.1644"/>
<dbReference type="CDD" id="cd09281">
    <property type="entry name" value="UPF0066"/>
    <property type="match status" value="1"/>
</dbReference>
<keyword evidence="1" id="KW-0949">S-adenosyl-L-methionine</keyword>
<keyword evidence="5" id="KW-0489">Methyltransferase</keyword>
<organism evidence="5 6">
    <name type="scientific">Kiritimatiella glycovorans</name>
    <dbReference type="NCBI Taxonomy" id="1307763"/>
    <lineage>
        <taxon>Bacteria</taxon>
        <taxon>Pseudomonadati</taxon>
        <taxon>Kiritimatiellota</taxon>
        <taxon>Kiritimatiellia</taxon>
        <taxon>Kiritimatiellales</taxon>
        <taxon>Kiritimatiellaceae</taxon>
        <taxon>Kiritimatiella</taxon>
    </lineage>
</organism>